<organism evidence="3 4">
    <name type="scientific">Streptomyces mirabilis</name>
    <dbReference type="NCBI Taxonomy" id="68239"/>
    <lineage>
        <taxon>Bacteria</taxon>
        <taxon>Bacillati</taxon>
        <taxon>Actinomycetota</taxon>
        <taxon>Actinomycetes</taxon>
        <taxon>Kitasatosporales</taxon>
        <taxon>Streptomycetaceae</taxon>
        <taxon>Streptomyces</taxon>
    </lineage>
</organism>
<reference evidence="3 4" key="1">
    <citation type="submission" date="2023-02" db="EMBL/GenBank/DDBJ databases">
        <authorList>
            <person name="Maleckis M."/>
        </authorList>
    </citation>
    <scope>NUCLEOTIDE SEQUENCE [LARGE SCALE GENOMIC DNA]</scope>
    <source>
        <strain evidence="3 4">P8-A2</strain>
    </source>
</reference>
<evidence type="ECO:0000256" key="2">
    <source>
        <dbReference type="SAM" id="SignalP"/>
    </source>
</evidence>
<evidence type="ECO:0008006" key="5">
    <source>
        <dbReference type="Google" id="ProtNLM"/>
    </source>
</evidence>
<gene>
    <name evidence="3" type="ORF">PU648_26365</name>
</gene>
<evidence type="ECO:0000313" key="4">
    <source>
        <dbReference type="Proteomes" id="UP001257627"/>
    </source>
</evidence>
<accession>A0ABU3UQP3</accession>
<proteinExistence type="predicted"/>
<dbReference type="EMBL" id="JARAKF010000001">
    <property type="protein sequence ID" value="MDU8995814.1"/>
    <property type="molecule type" value="Genomic_DNA"/>
</dbReference>
<keyword evidence="4" id="KW-1185">Reference proteome</keyword>
<feature type="chain" id="PRO_5046393274" description="Lipoprotein" evidence="2">
    <location>
        <begin position="24"/>
        <end position="162"/>
    </location>
</feature>
<evidence type="ECO:0000313" key="3">
    <source>
        <dbReference type="EMBL" id="MDU8995814.1"/>
    </source>
</evidence>
<protein>
    <recommendedName>
        <fullName evidence="5">Lipoprotein</fullName>
    </recommendedName>
</protein>
<feature type="compositionally biased region" description="Low complexity" evidence="1">
    <location>
        <begin position="39"/>
        <end position="52"/>
    </location>
</feature>
<feature type="region of interest" description="Disordered" evidence="1">
    <location>
        <begin position="30"/>
        <end position="54"/>
    </location>
</feature>
<evidence type="ECO:0000256" key="1">
    <source>
        <dbReference type="SAM" id="MobiDB-lite"/>
    </source>
</evidence>
<dbReference type="RefSeq" id="WP_240363443.1">
    <property type="nucleotide sequence ID" value="NZ_JARAKF010000001.1"/>
</dbReference>
<keyword evidence="2" id="KW-0732">Signal</keyword>
<sequence>MTCSNPRAWLAGCAVAASAILLASCTSGSGDGKASKDLPSPAASGSRAAPGSSEKKLTEQALAALGAVHSGKMVEAGSERVIDGIHTEPSLSEGRSYRLNLVCVGNGTARLTFTPASTGTDTEVPCDQSVVQQRITAHKPVHVDVDGAKGSTGVLAWRIDAI</sequence>
<feature type="signal peptide" evidence="2">
    <location>
        <begin position="1"/>
        <end position="23"/>
    </location>
</feature>
<dbReference type="Proteomes" id="UP001257627">
    <property type="component" value="Unassembled WGS sequence"/>
</dbReference>
<name>A0ABU3UQP3_9ACTN</name>
<comment type="caution">
    <text evidence="3">The sequence shown here is derived from an EMBL/GenBank/DDBJ whole genome shotgun (WGS) entry which is preliminary data.</text>
</comment>
<dbReference type="PROSITE" id="PS51257">
    <property type="entry name" value="PROKAR_LIPOPROTEIN"/>
    <property type="match status" value="1"/>
</dbReference>